<reference evidence="1 2" key="1">
    <citation type="submission" date="2023-10" db="EMBL/GenBank/DDBJ databases">
        <title>The complete genome sequence of Methanoculleus receptaculi DSM 18860.</title>
        <authorList>
            <person name="Lai S.-J."/>
            <person name="You Y.-T."/>
            <person name="Chen S.-C."/>
        </authorList>
    </citation>
    <scope>NUCLEOTIDE SEQUENCE [LARGE SCALE GENOMIC DNA]</scope>
    <source>
        <strain evidence="1 2">DSM 18860</strain>
    </source>
</reference>
<keyword evidence="2" id="KW-1185">Reference proteome</keyword>
<dbReference type="EMBL" id="CP137642">
    <property type="protein sequence ID" value="WOX57959.1"/>
    <property type="molecule type" value="Genomic_DNA"/>
</dbReference>
<dbReference type="GeneID" id="85731790"/>
<protein>
    <submittedName>
        <fullName evidence="1">Uncharacterized protein</fullName>
    </submittedName>
</protein>
<dbReference type="KEGG" id="mrc:R6Y96_01495"/>
<evidence type="ECO:0000313" key="1">
    <source>
        <dbReference type="EMBL" id="WOX57959.1"/>
    </source>
</evidence>
<proteinExistence type="predicted"/>
<evidence type="ECO:0000313" key="2">
    <source>
        <dbReference type="Proteomes" id="UP001305652"/>
    </source>
</evidence>
<accession>A0AAX4FVR2</accession>
<name>A0AAX4FVR2_9EURY</name>
<gene>
    <name evidence="1" type="ORF">R6Y96_01495</name>
</gene>
<dbReference type="RefSeq" id="WP_318621727.1">
    <property type="nucleotide sequence ID" value="NZ_CP137642.1"/>
</dbReference>
<organism evidence="1 2">
    <name type="scientific">Methanoculleus receptaculi</name>
    <dbReference type="NCBI Taxonomy" id="394967"/>
    <lineage>
        <taxon>Archaea</taxon>
        <taxon>Methanobacteriati</taxon>
        <taxon>Methanobacteriota</taxon>
        <taxon>Stenosarchaea group</taxon>
        <taxon>Methanomicrobia</taxon>
        <taxon>Methanomicrobiales</taxon>
        <taxon>Methanomicrobiaceae</taxon>
        <taxon>Methanoculleus</taxon>
    </lineage>
</organism>
<dbReference type="Proteomes" id="UP001305652">
    <property type="component" value="Chromosome"/>
</dbReference>
<sequence>MIPCRPSAAKMMHALTCPPTKAAALANGFQKQAVQVRGRICTERRRMATLRGAFPFPARKSAL</sequence>
<dbReference type="AlphaFoldDB" id="A0AAX4FVR2"/>